<dbReference type="InterPro" id="IPR007219">
    <property type="entry name" value="XnlR_reg_dom"/>
</dbReference>
<dbReference type="AlphaFoldDB" id="W9YRP7"/>
<feature type="compositionally biased region" description="Basic residues" evidence="6">
    <location>
        <begin position="544"/>
        <end position="553"/>
    </location>
</feature>
<dbReference type="GeneID" id="19155600"/>
<keyword evidence="1" id="KW-0862">Zinc</keyword>
<evidence type="ECO:0000313" key="9">
    <source>
        <dbReference type="Proteomes" id="UP000019484"/>
    </source>
</evidence>
<keyword evidence="3" id="KW-0238">DNA-binding</keyword>
<organism evidence="8 9">
    <name type="scientific">Capronia coronata CBS 617.96</name>
    <dbReference type="NCBI Taxonomy" id="1182541"/>
    <lineage>
        <taxon>Eukaryota</taxon>
        <taxon>Fungi</taxon>
        <taxon>Dikarya</taxon>
        <taxon>Ascomycota</taxon>
        <taxon>Pezizomycotina</taxon>
        <taxon>Eurotiomycetes</taxon>
        <taxon>Chaetothyriomycetidae</taxon>
        <taxon>Chaetothyriales</taxon>
        <taxon>Herpotrichiellaceae</taxon>
        <taxon>Capronia</taxon>
    </lineage>
</organism>
<dbReference type="CDD" id="cd12148">
    <property type="entry name" value="fungal_TF_MHR"/>
    <property type="match status" value="1"/>
</dbReference>
<feature type="compositionally biased region" description="Low complexity" evidence="6">
    <location>
        <begin position="664"/>
        <end position="678"/>
    </location>
</feature>
<dbReference type="GO" id="GO:0003677">
    <property type="term" value="F:DNA binding"/>
    <property type="evidence" value="ECO:0007669"/>
    <property type="project" value="UniProtKB-KW"/>
</dbReference>
<dbReference type="HOGENOM" id="CLU_015361_0_0_1"/>
<feature type="region of interest" description="Disordered" evidence="6">
    <location>
        <begin position="544"/>
        <end position="628"/>
    </location>
</feature>
<evidence type="ECO:0000256" key="4">
    <source>
        <dbReference type="ARBA" id="ARBA00023163"/>
    </source>
</evidence>
<reference evidence="8 9" key="1">
    <citation type="submission" date="2013-03" db="EMBL/GenBank/DDBJ databases">
        <title>The Genome Sequence of Capronia coronata CBS 617.96.</title>
        <authorList>
            <consortium name="The Broad Institute Genomics Platform"/>
            <person name="Cuomo C."/>
            <person name="de Hoog S."/>
            <person name="Gorbushina A."/>
            <person name="Walker B."/>
            <person name="Young S.K."/>
            <person name="Zeng Q."/>
            <person name="Gargeya S."/>
            <person name="Fitzgerald M."/>
            <person name="Haas B."/>
            <person name="Abouelleil A."/>
            <person name="Allen A.W."/>
            <person name="Alvarado L."/>
            <person name="Arachchi H.M."/>
            <person name="Berlin A.M."/>
            <person name="Chapman S.B."/>
            <person name="Gainer-Dewar J."/>
            <person name="Goldberg J."/>
            <person name="Griggs A."/>
            <person name="Gujja S."/>
            <person name="Hansen M."/>
            <person name="Howarth C."/>
            <person name="Imamovic A."/>
            <person name="Ireland A."/>
            <person name="Larimer J."/>
            <person name="McCowan C."/>
            <person name="Murphy C."/>
            <person name="Pearson M."/>
            <person name="Poon T.W."/>
            <person name="Priest M."/>
            <person name="Roberts A."/>
            <person name="Saif S."/>
            <person name="Shea T."/>
            <person name="Sisk P."/>
            <person name="Sykes S."/>
            <person name="Wortman J."/>
            <person name="Nusbaum C."/>
            <person name="Birren B."/>
        </authorList>
    </citation>
    <scope>NUCLEOTIDE SEQUENCE [LARGE SCALE GENOMIC DNA]</scope>
    <source>
        <strain evidence="8 9">CBS 617.96</strain>
    </source>
</reference>
<gene>
    <name evidence="8" type="ORF">A1O1_00694</name>
</gene>
<keyword evidence="2" id="KW-0805">Transcription regulation</keyword>
<dbReference type="OrthoDB" id="10031947at2759"/>
<evidence type="ECO:0000256" key="3">
    <source>
        <dbReference type="ARBA" id="ARBA00023125"/>
    </source>
</evidence>
<dbReference type="PANTHER" id="PTHR47171:SF6">
    <property type="entry name" value="SPECIFIC TRANSCRIPTION FACTOR, PUTATIVE (AFU_ORTHOLOGUE AFUA_2G06130)-RELATED"/>
    <property type="match status" value="1"/>
</dbReference>
<dbReference type="Pfam" id="PF04082">
    <property type="entry name" value="Fungal_trans"/>
    <property type="match status" value="1"/>
</dbReference>
<dbReference type="GO" id="GO:0008270">
    <property type="term" value="F:zinc ion binding"/>
    <property type="evidence" value="ECO:0007669"/>
    <property type="project" value="InterPro"/>
</dbReference>
<evidence type="ECO:0000259" key="7">
    <source>
        <dbReference type="SMART" id="SM00906"/>
    </source>
</evidence>
<proteinExistence type="predicted"/>
<dbReference type="SMART" id="SM00906">
    <property type="entry name" value="Fungal_trans"/>
    <property type="match status" value="1"/>
</dbReference>
<dbReference type="RefSeq" id="XP_007719801.1">
    <property type="nucleotide sequence ID" value="XM_007721611.1"/>
</dbReference>
<dbReference type="eggNOG" id="ENOG502S1X9">
    <property type="taxonomic scope" value="Eukaryota"/>
</dbReference>
<comment type="caution">
    <text evidence="8">The sequence shown here is derived from an EMBL/GenBank/DDBJ whole genome shotgun (WGS) entry which is preliminary data.</text>
</comment>
<dbReference type="STRING" id="1182541.W9YRP7"/>
<evidence type="ECO:0000256" key="5">
    <source>
        <dbReference type="ARBA" id="ARBA00023242"/>
    </source>
</evidence>
<protein>
    <recommendedName>
        <fullName evidence="7">Xylanolytic transcriptional activator regulatory domain-containing protein</fullName>
    </recommendedName>
</protein>
<feature type="region of interest" description="Disordered" evidence="6">
    <location>
        <begin position="799"/>
        <end position="872"/>
    </location>
</feature>
<feature type="compositionally biased region" description="Polar residues" evidence="6">
    <location>
        <begin position="802"/>
        <end position="822"/>
    </location>
</feature>
<evidence type="ECO:0000256" key="6">
    <source>
        <dbReference type="SAM" id="MobiDB-lite"/>
    </source>
</evidence>
<dbReference type="InterPro" id="IPR052073">
    <property type="entry name" value="Amide_Lactam_Regulators"/>
</dbReference>
<feature type="region of interest" description="Disordered" evidence="6">
    <location>
        <begin position="664"/>
        <end position="707"/>
    </location>
</feature>
<keyword evidence="5" id="KW-0539">Nucleus</keyword>
<evidence type="ECO:0000256" key="1">
    <source>
        <dbReference type="ARBA" id="ARBA00022833"/>
    </source>
</evidence>
<evidence type="ECO:0000256" key="2">
    <source>
        <dbReference type="ARBA" id="ARBA00023015"/>
    </source>
</evidence>
<accession>W9YRP7</accession>
<keyword evidence="4" id="KW-0804">Transcription</keyword>
<feature type="compositionally biased region" description="Low complexity" evidence="6">
    <location>
        <begin position="823"/>
        <end position="836"/>
    </location>
</feature>
<dbReference type="Proteomes" id="UP000019484">
    <property type="component" value="Unassembled WGS sequence"/>
</dbReference>
<sequence>MQVVWEADTAAFASRKRAARACQKCRAAKKRCHHTFQRPPEQQADSAGLDRVLPNLTHKEPIRFVGDTNPESILTDLSSRSQGEKRISRVGTWVQQARSLQDELPQEELGHQPKSGDKTPVNVEKYGKSEGGRRTLTGHQRNYLQAVGAFRVLPKATQDVLVTTYISCLDGLLPIMNGLKLLKDYMDGRCSIFLIQAICLVTCKTHEAAPYLRLYDDGPLLDPIPFARSLHTGLDAAMKADLEPDRVTKIQILTLMHLHNDGPGGIEESSLHLTLAIHDAWTAGLHILTAGRTPKDQNSMLWWTIWTLDKINACLGGRPIMIANRDIDIPRPPLEPNPPSQAINLWLRLADLLDQVIEFYRPTADLESTGWETEFPTYSSLAQDIDFSLLNDSEQTILELCYHVIAILSCRAGGPATASYARRISAADRIQQLLSDGRHTRISPIPLVPYAVGLSLTVAYRSLRDNANVDPERAQADLATRCETLETLSTYWWTADAMARLGRKALKSLQQPGVPKHTIASIADAMDAEVTACKFGPFEPHSHNYHYHHHHASRVNPNTQERTHSTGHGHGQGPSHGHGNDGDAGNALQVLSDAAARHSAQPEQHDTSNHGQAQPPTSPTPAPFTAPTSTSLAAQYNSSQAVSNPATTADITASTTATPADTIVTTATTATTQTGTGLPPTPHGRSGPGPGDPFFSGGADNVDIPPASAFNDQYQYQFDDLDNLFDGFFDLSMPTIFQDPLFDGDAFLSADLNFAAADDAMGIGIGSASDAPGGSGGGGAMGVGMTDFDSKAGLVAGVHAGSGQSDKSGNTANAQGNAFTAGTNTNPTSPSTVNPTIGTAAAKHRASGPIFPDLLLNQDDVDSTAMSRDGRN</sequence>
<dbReference type="EMBL" id="AMWN01000001">
    <property type="protein sequence ID" value="EXJ95572.1"/>
    <property type="molecule type" value="Genomic_DNA"/>
</dbReference>
<feature type="domain" description="Xylanolytic transcriptional activator regulatory" evidence="7">
    <location>
        <begin position="269"/>
        <end position="338"/>
    </location>
</feature>
<dbReference type="PANTHER" id="PTHR47171">
    <property type="entry name" value="FARA-RELATED"/>
    <property type="match status" value="1"/>
</dbReference>
<evidence type="ECO:0000313" key="8">
    <source>
        <dbReference type="EMBL" id="EXJ95572.1"/>
    </source>
</evidence>
<dbReference type="GO" id="GO:0006351">
    <property type="term" value="P:DNA-templated transcription"/>
    <property type="evidence" value="ECO:0007669"/>
    <property type="project" value="InterPro"/>
</dbReference>
<name>W9YRP7_9EURO</name>
<keyword evidence="9" id="KW-1185">Reference proteome</keyword>